<evidence type="ECO:0000259" key="1">
    <source>
        <dbReference type="Pfam" id="PF12146"/>
    </source>
</evidence>
<dbReference type="Proteomes" id="UP001432128">
    <property type="component" value="Chromosome"/>
</dbReference>
<organism evidence="2 3">
    <name type="scientific">Williamsia herbipolensis</name>
    <dbReference type="NCBI Taxonomy" id="1603258"/>
    <lineage>
        <taxon>Bacteria</taxon>
        <taxon>Bacillati</taxon>
        <taxon>Actinomycetota</taxon>
        <taxon>Actinomycetes</taxon>
        <taxon>Mycobacteriales</taxon>
        <taxon>Nocardiaceae</taxon>
        <taxon>Williamsia</taxon>
    </lineage>
</organism>
<accession>A0AAU4K702</accession>
<dbReference type="InterPro" id="IPR022742">
    <property type="entry name" value="Hydrolase_4"/>
</dbReference>
<dbReference type="AlphaFoldDB" id="A0AAU4K702"/>
<sequence>MTAVPIEITCADGFVLHGHHWPASATAPRRPGVAVITAATGVLARYYHRYAAFLADAGFDVVTFDYRGIGDSRPSRLRGMRCRWQDWGRKDLDAVLGEAGRRWPGAPVSVVGHSVGGVVPLWAPRNTEIARVLSVGGQYAWRGDFAPWARRRLIWRWRVVGPLLTLVCGYFPARRLGWMEDLPRGVAMECARRRPRMEDNYPRAERADVVAVAAALTAPVLAVATTDDEYATPAAVRRVLAYLPATSHEFVQLSPDVLGHSSIGHFGLFHSRHRDDFWADSVRWLLDGENPWPEHVR</sequence>
<feature type="domain" description="Serine aminopeptidase S33" evidence="1">
    <location>
        <begin position="45"/>
        <end position="249"/>
    </location>
</feature>
<reference evidence="2 3" key="1">
    <citation type="submission" date="2022-10" db="EMBL/GenBank/DDBJ databases">
        <title>The complete genomes of actinobacterial strains from the NBC collection.</title>
        <authorList>
            <person name="Joergensen T.S."/>
            <person name="Alvarez Arevalo M."/>
            <person name="Sterndorff E.B."/>
            <person name="Faurdal D."/>
            <person name="Vuksanovic O."/>
            <person name="Mourched A.-S."/>
            <person name="Charusanti P."/>
            <person name="Shaw S."/>
            <person name="Blin K."/>
            <person name="Weber T."/>
        </authorList>
    </citation>
    <scope>NUCLEOTIDE SEQUENCE [LARGE SCALE GENOMIC DNA]</scope>
    <source>
        <strain evidence="2 3">NBC_00319</strain>
    </source>
</reference>
<dbReference type="Gene3D" id="3.40.50.1820">
    <property type="entry name" value="alpha/beta hydrolase"/>
    <property type="match status" value="1"/>
</dbReference>
<name>A0AAU4K702_9NOCA</name>
<keyword evidence="2" id="KW-0378">Hydrolase</keyword>
<dbReference type="RefSeq" id="WP_328858709.1">
    <property type="nucleotide sequence ID" value="NZ_CP108021.1"/>
</dbReference>
<dbReference type="Pfam" id="PF12146">
    <property type="entry name" value="Hydrolase_4"/>
    <property type="match status" value="1"/>
</dbReference>
<protein>
    <submittedName>
        <fullName evidence="2">Alpha/beta fold hydrolase</fullName>
    </submittedName>
</protein>
<keyword evidence="3" id="KW-1185">Reference proteome</keyword>
<proteinExistence type="predicted"/>
<dbReference type="InterPro" id="IPR017208">
    <property type="entry name" value="UCP037442_abhydr"/>
</dbReference>
<evidence type="ECO:0000313" key="3">
    <source>
        <dbReference type="Proteomes" id="UP001432128"/>
    </source>
</evidence>
<dbReference type="SUPFAM" id="SSF53474">
    <property type="entry name" value="alpha/beta-Hydrolases"/>
    <property type="match status" value="1"/>
</dbReference>
<gene>
    <name evidence="2" type="ORF">OG579_08035</name>
</gene>
<dbReference type="KEGG" id="whr:OG579_08035"/>
<dbReference type="EMBL" id="CP108021">
    <property type="protein sequence ID" value="WUM21712.1"/>
    <property type="molecule type" value="Genomic_DNA"/>
</dbReference>
<dbReference type="PIRSF" id="PIRSF037442">
    <property type="entry name" value="UCP037442_abhydr"/>
    <property type="match status" value="1"/>
</dbReference>
<evidence type="ECO:0000313" key="2">
    <source>
        <dbReference type="EMBL" id="WUM21712.1"/>
    </source>
</evidence>
<dbReference type="GO" id="GO:0016787">
    <property type="term" value="F:hydrolase activity"/>
    <property type="evidence" value="ECO:0007669"/>
    <property type="project" value="UniProtKB-KW"/>
</dbReference>
<dbReference type="InterPro" id="IPR029058">
    <property type="entry name" value="AB_hydrolase_fold"/>
</dbReference>